<comment type="caution">
    <text evidence="10">The sequence shown here is derived from an EMBL/GenBank/DDBJ whole genome shotgun (WGS) entry which is preliminary data.</text>
</comment>
<evidence type="ECO:0000256" key="8">
    <source>
        <dbReference type="SAM" id="MobiDB-lite"/>
    </source>
</evidence>
<feature type="region of interest" description="Disordered" evidence="8">
    <location>
        <begin position="1"/>
        <end position="59"/>
    </location>
</feature>
<keyword evidence="11" id="KW-1185">Reference proteome</keyword>
<evidence type="ECO:0000313" key="11">
    <source>
        <dbReference type="Proteomes" id="UP001344447"/>
    </source>
</evidence>
<dbReference type="PANTHER" id="PTHR11085:SF9">
    <property type="entry name" value="NAD-DEPENDENT PROTEIN DEACETYLASE SIRTUIN-1"/>
    <property type="match status" value="1"/>
</dbReference>
<keyword evidence="4 7" id="KW-0479">Metal-binding</keyword>
<evidence type="ECO:0000256" key="1">
    <source>
        <dbReference type="ARBA" id="ARBA00001947"/>
    </source>
</evidence>
<organism evidence="10 11">
    <name type="scientific">Dictyostelium firmibasis</name>
    <dbReference type="NCBI Taxonomy" id="79012"/>
    <lineage>
        <taxon>Eukaryota</taxon>
        <taxon>Amoebozoa</taxon>
        <taxon>Evosea</taxon>
        <taxon>Eumycetozoa</taxon>
        <taxon>Dictyostelia</taxon>
        <taxon>Dictyosteliales</taxon>
        <taxon>Dictyosteliaceae</taxon>
        <taxon>Dictyostelium</taxon>
    </lineage>
</organism>
<dbReference type="InterPro" id="IPR003000">
    <property type="entry name" value="Sirtuin"/>
</dbReference>
<dbReference type="GO" id="GO:0070403">
    <property type="term" value="F:NAD+ binding"/>
    <property type="evidence" value="ECO:0007669"/>
    <property type="project" value="InterPro"/>
</dbReference>
<name>A0AAN7YT99_9MYCE</name>
<dbReference type="EMBL" id="JAVFKY010000003">
    <property type="protein sequence ID" value="KAK5579436.1"/>
    <property type="molecule type" value="Genomic_DNA"/>
</dbReference>
<gene>
    <name evidence="10" type="ORF">RB653_009119</name>
</gene>
<dbReference type="InterPro" id="IPR050134">
    <property type="entry name" value="NAD-dep_sirtuin_deacylases"/>
</dbReference>
<evidence type="ECO:0000256" key="2">
    <source>
        <dbReference type="ARBA" id="ARBA00006988"/>
    </source>
</evidence>
<dbReference type="InterPro" id="IPR026590">
    <property type="entry name" value="Ssirtuin_cat_dom"/>
</dbReference>
<feature type="active site" description="Proton acceptor" evidence="7">
    <location>
        <position position="398"/>
    </location>
</feature>
<dbReference type="AlphaFoldDB" id="A0AAN7YT99"/>
<dbReference type="PANTHER" id="PTHR11085">
    <property type="entry name" value="NAD-DEPENDENT PROTEIN DEACYLASE SIRTUIN-5, MITOCHONDRIAL-RELATED"/>
    <property type="match status" value="1"/>
</dbReference>
<comment type="cofactor">
    <cofactor evidence="1">
        <name>Zn(2+)</name>
        <dbReference type="ChEBI" id="CHEBI:29105"/>
    </cofactor>
</comment>
<dbReference type="CDD" id="cd01408">
    <property type="entry name" value="SIRT1"/>
    <property type="match status" value="1"/>
</dbReference>
<dbReference type="Gene3D" id="3.30.1600.10">
    <property type="entry name" value="SIR2/SIRT2 'Small Domain"/>
    <property type="match status" value="1"/>
</dbReference>
<proteinExistence type="inferred from homology"/>
<feature type="binding site" evidence="7">
    <location>
        <position position="433"/>
    </location>
    <ligand>
        <name>Zn(2+)</name>
        <dbReference type="ChEBI" id="CHEBI:29105"/>
    </ligand>
</feature>
<feature type="compositionally biased region" description="Acidic residues" evidence="8">
    <location>
        <begin position="49"/>
        <end position="59"/>
    </location>
</feature>
<evidence type="ECO:0000259" key="9">
    <source>
        <dbReference type="PROSITE" id="PS50305"/>
    </source>
</evidence>
<dbReference type="InterPro" id="IPR029035">
    <property type="entry name" value="DHS-like_NAD/FAD-binding_dom"/>
</dbReference>
<keyword evidence="6" id="KW-0520">NAD</keyword>
<accession>A0AAN7YT99</accession>
<dbReference type="GO" id="GO:0046872">
    <property type="term" value="F:metal ion binding"/>
    <property type="evidence" value="ECO:0007669"/>
    <property type="project" value="UniProtKB-KW"/>
</dbReference>
<protein>
    <recommendedName>
        <fullName evidence="9">Deacetylase sirtuin-type domain-containing protein</fullName>
    </recommendedName>
</protein>
<feature type="compositionally biased region" description="Acidic residues" evidence="8">
    <location>
        <begin position="83"/>
        <end position="113"/>
    </location>
</feature>
<feature type="binding site" evidence="7">
    <location>
        <position position="406"/>
    </location>
    <ligand>
        <name>Zn(2+)</name>
        <dbReference type="ChEBI" id="CHEBI:29105"/>
    </ligand>
</feature>
<dbReference type="InterPro" id="IPR026591">
    <property type="entry name" value="Sirtuin_cat_small_dom_sf"/>
</dbReference>
<dbReference type="PROSITE" id="PS50305">
    <property type="entry name" value="SIRTUIN"/>
    <property type="match status" value="1"/>
</dbReference>
<evidence type="ECO:0000256" key="4">
    <source>
        <dbReference type="ARBA" id="ARBA00022723"/>
    </source>
</evidence>
<feature type="domain" description="Deacetylase sirtuin-type" evidence="9">
    <location>
        <begin position="270"/>
        <end position="529"/>
    </location>
</feature>
<dbReference type="Proteomes" id="UP001344447">
    <property type="component" value="Unassembled WGS sequence"/>
</dbReference>
<sequence length="529" mass="60853">MNKRSLENNEQKEIEANQNNLSKKNYEEISSKDTPSKKLKSINSLEQLQEADEDEDLDVEIDTKLINKLDKKGRKYEFIGDGYSDEEQVGGDEDDNEEDEDSSEYEYEYENEEELLDDEDHLDNINEIKKIQKKLVNTETTTTTTTTSTITTTKTELNETAVLDIVNDDDDDNNDEIQRIGNNNEEEEEEENIELVARSFMYKHIQEKKSLGSDPIEFTKDIGFKLELEKEDDAWEIITAFLTRKKVAVNLFLNYLKYNTLARPYRKKITTLDLSTFEKVCQLFESSKNIVIITGAGVSVSCGIPDFRSKGGVYETIEKKYNLPRPESLFDIHYLRANPLPFFEFAKEIFPGNHKPSPTHSFIKLLDEKGKLLRNYTQNIDTLEHVAGIDREKLVNCHGSFSTATCITCKLTVDGKTIRNSIMKMEIPLCQQCNDGQSFMKPDIVFFGENLPDRFDQCVVKDVKDIDLLIVMGSSLQVQPVSLIPDIVDKQIPQILINRELVAQPHEFDYVYLGDCDQFVKDLLNKVKW</sequence>
<feature type="binding site" evidence="7">
    <location>
        <position position="409"/>
    </location>
    <ligand>
        <name>Zn(2+)</name>
        <dbReference type="ChEBI" id="CHEBI:29105"/>
    </ligand>
</feature>
<dbReference type="Gene3D" id="3.40.50.1220">
    <property type="entry name" value="TPP-binding domain"/>
    <property type="match status" value="1"/>
</dbReference>
<keyword evidence="5 7" id="KW-0862">Zinc</keyword>
<keyword evidence="3" id="KW-0808">Transferase</keyword>
<feature type="compositionally biased region" description="Basic and acidic residues" evidence="8">
    <location>
        <begin position="24"/>
        <end position="36"/>
    </location>
</feature>
<dbReference type="SUPFAM" id="SSF52467">
    <property type="entry name" value="DHS-like NAD/FAD-binding domain"/>
    <property type="match status" value="1"/>
</dbReference>
<evidence type="ECO:0000256" key="7">
    <source>
        <dbReference type="PROSITE-ProRule" id="PRU00236"/>
    </source>
</evidence>
<feature type="compositionally biased region" description="Basic and acidic residues" evidence="8">
    <location>
        <begin position="1"/>
        <end position="15"/>
    </location>
</feature>
<evidence type="ECO:0000313" key="10">
    <source>
        <dbReference type="EMBL" id="KAK5579436.1"/>
    </source>
</evidence>
<dbReference type="GO" id="GO:0017136">
    <property type="term" value="F:histone deacetylase activity, NAD-dependent"/>
    <property type="evidence" value="ECO:0007669"/>
    <property type="project" value="TreeGrafter"/>
</dbReference>
<feature type="binding site" evidence="7">
    <location>
        <position position="430"/>
    </location>
    <ligand>
        <name>Zn(2+)</name>
        <dbReference type="ChEBI" id="CHEBI:29105"/>
    </ligand>
</feature>
<comment type="similarity">
    <text evidence="2">Belongs to the sirtuin family.</text>
</comment>
<reference evidence="10 11" key="1">
    <citation type="submission" date="2023-11" db="EMBL/GenBank/DDBJ databases">
        <title>Dfirmibasis_genome.</title>
        <authorList>
            <person name="Edelbroek B."/>
            <person name="Kjellin J."/>
            <person name="Jerlstrom-Hultqvist J."/>
            <person name="Soderbom F."/>
        </authorList>
    </citation>
    <scope>NUCLEOTIDE SEQUENCE [LARGE SCALE GENOMIC DNA]</scope>
    <source>
        <strain evidence="10 11">TNS-C-14</strain>
    </source>
</reference>
<feature type="region of interest" description="Disordered" evidence="8">
    <location>
        <begin position="76"/>
        <end position="113"/>
    </location>
</feature>
<evidence type="ECO:0000256" key="5">
    <source>
        <dbReference type="ARBA" id="ARBA00022833"/>
    </source>
</evidence>
<dbReference type="GO" id="GO:0005634">
    <property type="term" value="C:nucleus"/>
    <property type="evidence" value="ECO:0007669"/>
    <property type="project" value="TreeGrafter"/>
</dbReference>
<evidence type="ECO:0000256" key="6">
    <source>
        <dbReference type="ARBA" id="ARBA00023027"/>
    </source>
</evidence>
<evidence type="ECO:0000256" key="3">
    <source>
        <dbReference type="ARBA" id="ARBA00022679"/>
    </source>
</evidence>
<dbReference type="Pfam" id="PF02146">
    <property type="entry name" value="SIR2"/>
    <property type="match status" value="1"/>
</dbReference>